<evidence type="ECO:0000313" key="3">
    <source>
        <dbReference type="EMBL" id="TXK59087.1"/>
    </source>
</evidence>
<dbReference type="Pfam" id="PF03597">
    <property type="entry name" value="FixS"/>
    <property type="match status" value="1"/>
</dbReference>
<evidence type="ECO:0000256" key="1">
    <source>
        <dbReference type="SAM" id="Phobius"/>
    </source>
</evidence>
<comment type="caution">
    <text evidence="2">The sequence shown here is derived from an EMBL/GenBank/DDBJ whole genome shotgun (WGS) entry which is preliminary data.</text>
</comment>
<sequence length="70" mass="8291">MNLVIMMMIGVSIVVFFIILATLLWGIKNKQFDDDYKFITLNDDEESLKEAVELERRKKETLRDKARKEP</sequence>
<reference evidence="2 4" key="1">
    <citation type="submission" date="2019-05" db="EMBL/GenBank/DDBJ databases">
        <title>Draft genomes of eight strains of Campylobacter helveticus isolated from cats and a dog in New Zealand.</title>
        <authorList>
            <person name="Bojanic K."/>
            <person name="Midwinter A.C."/>
            <person name="Biggs P.J."/>
            <person name="Acke E."/>
            <person name="Cornelius A.J."/>
            <person name="Marshall J.C."/>
        </authorList>
    </citation>
    <scope>NUCLEOTIDE SEQUENCE [LARGE SCALE GENOMIC DNA]</scope>
    <source>
        <strain evidence="2 4">ACP123b</strain>
    </source>
</reference>
<dbReference type="Proteomes" id="UP000306813">
    <property type="component" value="Unassembled WGS sequence"/>
</dbReference>
<dbReference type="NCBIfam" id="TIGR00847">
    <property type="entry name" value="ccoS"/>
    <property type="match status" value="1"/>
</dbReference>
<proteinExistence type="predicted"/>
<gene>
    <name evidence="2" type="primary">ccoS</name>
    <name evidence="2" type="ORF">FDW42_08240</name>
    <name evidence="3" type="ORF">FVD16_02040</name>
</gene>
<dbReference type="EMBL" id="VDBS01000063">
    <property type="protein sequence ID" value="TNB55988.1"/>
    <property type="molecule type" value="Genomic_DNA"/>
</dbReference>
<dbReference type="EMBL" id="VRMA01000021">
    <property type="protein sequence ID" value="TXK59087.1"/>
    <property type="molecule type" value="Genomic_DNA"/>
</dbReference>
<reference evidence="3 5" key="2">
    <citation type="submission" date="2019-08" db="EMBL/GenBank/DDBJ databases">
        <title>Rapid identification of Enteric Bacteria from Whole Genome Sequences (WGS) using Average Nucleotide Identity (ANI).</title>
        <authorList>
            <person name="Lane C."/>
        </authorList>
    </citation>
    <scope>NUCLEOTIDE SEQUENCE [LARGE SCALE GENOMIC DNA]</scope>
    <source>
        <strain evidence="3 5">D4984</strain>
    </source>
</reference>
<dbReference type="RefSeq" id="WP_082199506.1">
    <property type="nucleotide sequence ID" value="NZ_CP020478.1"/>
</dbReference>
<organism evidence="2 4">
    <name type="scientific">Campylobacter helveticus</name>
    <dbReference type="NCBI Taxonomy" id="28898"/>
    <lineage>
        <taxon>Bacteria</taxon>
        <taxon>Pseudomonadati</taxon>
        <taxon>Campylobacterota</taxon>
        <taxon>Epsilonproteobacteria</taxon>
        <taxon>Campylobacterales</taxon>
        <taxon>Campylobacteraceae</taxon>
        <taxon>Campylobacter</taxon>
    </lineage>
</organism>
<dbReference type="AlphaFoldDB" id="A0AAX2UHB4"/>
<accession>A0AAX2UHB4</accession>
<keyword evidence="1" id="KW-1133">Transmembrane helix</keyword>
<keyword evidence="1" id="KW-0812">Transmembrane</keyword>
<evidence type="ECO:0000313" key="5">
    <source>
        <dbReference type="Proteomes" id="UP000321317"/>
    </source>
</evidence>
<dbReference type="InterPro" id="IPR004714">
    <property type="entry name" value="Cyt_oxidase_maturation_cbb3"/>
</dbReference>
<evidence type="ECO:0000313" key="4">
    <source>
        <dbReference type="Proteomes" id="UP000306813"/>
    </source>
</evidence>
<protein>
    <submittedName>
        <fullName evidence="2">Cbb3-type cytochrome oxidase assembly protein CcoS</fullName>
    </submittedName>
</protein>
<dbReference type="Proteomes" id="UP000321317">
    <property type="component" value="Unassembled WGS sequence"/>
</dbReference>
<feature type="transmembrane region" description="Helical" evidence="1">
    <location>
        <begin position="6"/>
        <end position="27"/>
    </location>
</feature>
<dbReference type="GeneID" id="52036541"/>
<name>A0AAX2UHB4_9BACT</name>
<dbReference type="KEGG" id="chv:CHELV3228_0622"/>
<keyword evidence="5" id="KW-1185">Reference proteome</keyword>
<keyword evidence="1" id="KW-0472">Membrane</keyword>
<evidence type="ECO:0000313" key="2">
    <source>
        <dbReference type="EMBL" id="TNB55988.1"/>
    </source>
</evidence>